<dbReference type="AlphaFoldDB" id="A0A1G2JCN9"/>
<name>A0A1G2JCN9_9BACT</name>
<evidence type="ECO:0000313" key="2">
    <source>
        <dbReference type="Proteomes" id="UP000177751"/>
    </source>
</evidence>
<gene>
    <name evidence="1" type="ORF">A2401_00675</name>
</gene>
<organism evidence="1 2">
    <name type="scientific">Candidatus Staskawiczbacteria bacterium RIFOXYC1_FULL_38_18</name>
    <dbReference type="NCBI Taxonomy" id="1802229"/>
    <lineage>
        <taxon>Bacteria</taxon>
        <taxon>Candidatus Staskawicziibacteriota</taxon>
    </lineage>
</organism>
<dbReference type="Proteomes" id="UP000177751">
    <property type="component" value="Unassembled WGS sequence"/>
</dbReference>
<sequence>MQKMMGHRRVKSSVKPLTRINVKPYTVMLCNGKILCGGERQVPFVFDTKALAMGYAEANDIDICECEFREMELEELAHVCRDPKINFNSFYLIDDKSQISVH</sequence>
<protein>
    <submittedName>
        <fullName evidence="1">Uncharacterized protein</fullName>
    </submittedName>
</protein>
<dbReference type="STRING" id="1802229.A2401_00675"/>
<evidence type="ECO:0000313" key="1">
    <source>
        <dbReference type="EMBL" id="OGZ84028.1"/>
    </source>
</evidence>
<accession>A0A1G2JCN9</accession>
<comment type="caution">
    <text evidence="1">The sequence shown here is derived from an EMBL/GenBank/DDBJ whole genome shotgun (WGS) entry which is preliminary data.</text>
</comment>
<dbReference type="EMBL" id="MHPP01000024">
    <property type="protein sequence ID" value="OGZ84028.1"/>
    <property type="molecule type" value="Genomic_DNA"/>
</dbReference>
<proteinExistence type="predicted"/>
<reference evidence="1 2" key="1">
    <citation type="journal article" date="2016" name="Nat. Commun.">
        <title>Thousands of microbial genomes shed light on interconnected biogeochemical processes in an aquifer system.</title>
        <authorList>
            <person name="Anantharaman K."/>
            <person name="Brown C.T."/>
            <person name="Hug L.A."/>
            <person name="Sharon I."/>
            <person name="Castelle C.J."/>
            <person name="Probst A.J."/>
            <person name="Thomas B.C."/>
            <person name="Singh A."/>
            <person name="Wilkins M.J."/>
            <person name="Karaoz U."/>
            <person name="Brodie E.L."/>
            <person name="Williams K.H."/>
            <person name="Hubbard S.S."/>
            <person name="Banfield J.F."/>
        </authorList>
    </citation>
    <scope>NUCLEOTIDE SEQUENCE [LARGE SCALE GENOMIC DNA]</scope>
</reference>